<dbReference type="AlphaFoldDB" id="A0A9Q0GYV4"/>
<dbReference type="InterPro" id="IPR002156">
    <property type="entry name" value="RNaseH_domain"/>
</dbReference>
<keyword evidence="3" id="KW-1185">Reference proteome</keyword>
<proteinExistence type="predicted"/>
<feature type="domain" description="RNase H type-1" evidence="1">
    <location>
        <begin position="105"/>
        <end position="183"/>
    </location>
</feature>
<reference evidence="2" key="1">
    <citation type="journal article" date="2023" name="Plant J.">
        <title>The genome of the king protea, Protea cynaroides.</title>
        <authorList>
            <person name="Chang J."/>
            <person name="Duong T.A."/>
            <person name="Schoeman C."/>
            <person name="Ma X."/>
            <person name="Roodt D."/>
            <person name="Barker N."/>
            <person name="Li Z."/>
            <person name="Van de Peer Y."/>
            <person name="Mizrachi E."/>
        </authorList>
    </citation>
    <scope>NUCLEOTIDE SEQUENCE</scope>
    <source>
        <tissue evidence="2">Young leaves</tissue>
    </source>
</reference>
<dbReference type="InterPro" id="IPR052929">
    <property type="entry name" value="RNase_H-like_EbsB-rel"/>
</dbReference>
<evidence type="ECO:0000259" key="1">
    <source>
        <dbReference type="Pfam" id="PF13456"/>
    </source>
</evidence>
<dbReference type="Proteomes" id="UP001141806">
    <property type="component" value="Unassembled WGS sequence"/>
</dbReference>
<name>A0A9Q0GYV4_9MAGN</name>
<comment type="caution">
    <text evidence="2">The sequence shown here is derived from an EMBL/GenBank/DDBJ whole genome shotgun (WGS) entry which is preliminary data.</text>
</comment>
<dbReference type="GO" id="GO:0004523">
    <property type="term" value="F:RNA-DNA hybrid ribonuclease activity"/>
    <property type="evidence" value="ECO:0007669"/>
    <property type="project" value="InterPro"/>
</dbReference>
<dbReference type="GO" id="GO:0003676">
    <property type="term" value="F:nucleic acid binding"/>
    <property type="evidence" value="ECO:0007669"/>
    <property type="project" value="InterPro"/>
</dbReference>
<evidence type="ECO:0000313" key="2">
    <source>
        <dbReference type="EMBL" id="KAJ4955148.1"/>
    </source>
</evidence>
<dbReference type="Pfam" id="PF13456">
    <property type="entry name" value="RVT_3"/>
    <property type="match status" value="1"/>
</dbReference>
<evidence type="ECO:0000313" key="3">
    <source>
        <dbReference type="Proteomes" id="UP001141806"/>
    </source>
</evidence>
<organism evidence="2 3">
    <name type="scientific">Protea cynaroides</name>
    <dbReference type="NCBI Taxonomy" id="273540"/>
    <lineage>
        <taxon>Eukaryota</taxon>
        <taxon>Viridiplantae</taxon>
        <taxon>Streptophyta</taxon>
        <taxon>Embryophyta</taxon>
        <taxon>Tracheophyta</taxon>
        <taxon>Spermatophyta</taxon>
        <taxon>Magnoliopsida</taxon>
        <taxon>Proteales</taxon>
        <taxon>Proteaceae</taxon>
        <taxon>Protea</taxon>
    </lineage>
</organism>
<dbReference type="PANTHER" id="PTHR47074:SF11">
    <property type="entry name" value="REVERSE TRANSCRIPTASE-LIKE PROTEIN"/>
    <property type="match status" value="1"/>
</dbReference>
<sequence>MDVVRRVEQAWQEFSTVAFPSLAASLLSNEIAAGVDELPAPMEARREAPSSSHQQLWQQVPKQENPVFCFFCVLESVEARNAMYFENIMTSPNEMPPPASHVKVNTDAAWMESKPGDVGFILRYSTWTSLVAVSKPACLSSIAYGEAMALREGFHSALEIGFNQIQLESNCLEITNMLKVHSQQGDIHV</sequence>
<dbReference type="EMBL" id="JAMYWD010000011">
    <property type="protein sequence ID" value="KAJ4955148.1"/>
    <property type="molecule type" value="Genomic_DNA"/>
</dbReference>
<gene>
    <name evidence="2" type="ORF">NE237_011931</name>
</gene>
<dbReference type="PANTHER" id="PTHR47074">
    <property type="entry name" value="BNAC02G40300D PROTEIN"/>
    <property type="match status" value="1"/>
</dbReference>
<protein>
    <recommendedName>
        <fullName evidence="1">RNase H type-1 domain-containing protein</fullName>
    </recommendedName>
</protein>
<accession>A0A9Q0GYV4</accession>